<reference evidence="15" key="2">
    <citation type="submission" date="2025-08" db="UniProtKB">
        <authorList>
            <consortium name="Ensembl"/>
        </authorList>
    </citation>
    <scope>IDENTIFICATION</scope>
</reference>
<evidence type="ECO:0000256" key="7">
    <source>
        <dbReference type="ARBA" id="ARBA00022737"/>
    </source>
</evidence>
<dbReference type="GeneTree" id="ENSGT00940000163999"/>
<dbReference type="PROSITE" id="PS50104">
    <property type="entry name" value="TIR"/>
    <property type="match status" value="1"/>
</dbReference>
<evidence type="ECO:0000256" key="12">
    <source>
        <dbReference type="ARBA" id="ARBA00023180"/>
    </source>
</evidence>
<feature type="domain" description="TIR" evidence="14">
    <location>
        <begin position="154"/>
        <end position="279"/>
    </location>
</feature>
<evidence type="ECO:0000256" key="13">
    <source>
        <dbReference type="ARBA" id="ARBA00023198"/>
    </source>
</evidence>
<protein>
    <recommendedName>
        <fullName evidence="14">TIR domain-containing protein</fullName>
    </recommendedName>
</protein>
<evidence type="ECO:0000256" key="1">
    <source>
        <dbReference type="ARBA" id="ARBA00004167"/>
    </source>
</evidence>
<dbReference type="InterPro" id="IPR000157">
    <property type="entry name" value="TIR_dom"/>
</dbReference>
<reference evidence="15 16" key="1">
    <citation type="submission" date="2020-05" db="EMBL/GenBank/DDBJ databases">
        <title>Electrophorus electricus (electric eel) genome, fEleEle1, primary haplotype.</title>
        <authorList>
            <person name="Myers G."/>
            <person name="Meyer A."/>
            <person name="Fedrigo O."/>
            <person name="Formenti G."/>
            <person name="Rhie A."/>
            <person name="Tracey A."/>
            <person name="Sims Y."/>
            <person name="Jarvis E.D."/>
        </authorList>
    </citation>
    <scope>NUCLEOTIDE SEQUENCE [LARGE SCALE GENOMIC DNA]</scope>
</reference>
<dbReference type="PANTHER" id="PTHR24365:SF522">
    <property type="entry name" value="LOW QUALITY PROTEIN: TOLL-LIKE RECEPTOR 13-RELATED"/>
    <property type="match status" value="1"/>
</dbReference>
<dbReference type="GO" id="GO:0002224">
    <property type="term" value="P:toll-like receptor signaling pathway"/>
    <property type="evidence" value="ECO:0007669"/>
    <property type="project" value="TreeGrafter"/>
</dbReference>
<keyword evidence="9" id="KW-1133">Transmembrane helix</keyword>
<evidence type="ECO:0000256" key="5">
    <source>
        <dbReference type="ARBA" id="ARBA00022692"/>
    </source>
</evidence>
<dbReference type="PANTHER" id="PTHR24365">
    <property type="entry name" value="TOLL-LIKE RECEPTOR"/>
    <property type="match status" value="1"/>
</dbReference>
<keyword evidence="10" id="KW-0472">Membrane</keyword>
<evidence type="ECO:0000256" key="3">
    <source>
        <dbReference type="ARBA" id="ARBA00022588"/>
    </source>
</evidence>
<keyword evidence="8" id="KW-0391">Immunity</keyword>
<organism evidence="15 16">
    <name type="scientific">Electrophorus electricus</name>
    <name type="common">Electric eel</name>
    <name type="synonym">Gymnotus electricus</name>
    <dbReference type="NCBI Taxonomy" id="8005"/>
    <lineage>
        <taxon>Eukaryota</taxon>
        <taxon>Metazoa</taxon>
        <taxon>Chordata</taxon>
        <taxon>Craniata</taxon>
        <taxon>Vertebrata</taxon>
        <taxon>Euteleostomi</taxon>
        <taxon>Actinopterygii</taxon>
        <taxon>Neopterygii</taxon>
        <taxon>Teleostei</taxon>
        <taxon>Ostariophysi</taxon>
        <taxon>Gymnotiformes</taxon>
        <taxon>Gymnotoidei</taxon>
        <taxon>Gymnotidae</taxon>
        <taxon>Electrophorus</taxon>
    </lineage>
</organism>
<keyword evidence="4" id="KW-0433">Leucine-rich repeat</keyword>
<keyword evidence="13" id="KW-0395">Inflammatory response</keyword>
<comment type="subcellular location">
    <subcellularLocation>
        <location evidence="1">Membrane</location>
        <topology evidence="1">Single-pass membrane protein</topology>
    </subcellularLocation>
</comment>
<evidence type="ECO:0000256" key="8">
    <source>
        <dbReference type="ARBA" id="ARBA00022859"/>
    </source>
</evidence>
<dbReference type="InterPro" id="IPR032675">
    <property type="entry name" value="LRR_dom_sf"/>
</dbReference>
<dbReference type="InterPro" id="IPR003591">
    <property type="entry name" value="Leu-rich_rpt_typical-subtyp"/>
</dbReference>
<name>A0AAY5EIZ3_ELEEL</name>
<dbReference type="GO" id="GO:0006954">
    <property type="term" value="P:inflammatory response"/>
    <property type="evidence" value="ECO:0007669"/>
    <property type="project" value="UniProtKB-KW"/>
</dbReference>
<comment type="similarity">
    <text evidence="2">Belongs to the Toll-like receptor family.</text>
</comment>
<dbReference type="GO" id="GO:0005886">
    <property type="term" value="C:plasma membrane"/>
    <property type="evidence" value="ECO:0007669"/>
    <property type="project" value="TreeGrafter"/>
</dbReference>
<dbReference type="Proteomes" id="UP000314983">
    <property type="component" value="Chromosome 5"/>
</dbReference>
<dbReference type="Gene3D" id="3.80.10.10">
    <property type="entry name" value="Ribonuclease Inhibitor"/>
    <property type="match status" value="1"/>
</dbReference>
<evidence type="ECO:0000259" key="14">
    <source>
        <dbReference type="PROSITE" id="PS50104"/>
    </source>
</evidence>
<dbReference type="Pfam" id="PF13855">
    <property type="entry name" value="LRR_8"/>
    <property type="match status" value="1"/>
</dbReference>
<evidence type="ECO:0000256" key="2">
    <source>
        <dbReference type="ARBA" id="ARBA00009634"/>
    </source>
</evidence>
<dbReference type="AlphaFoldDB" id="A0AAY5EIZ3"/>
<keyword evidence="6" id="KW-0732">Signal</keyword>
<evidence type="ECO:0000256" key="11">
    <source>
        <dbReference type="ARBA" id="ARBA00023170"/>
    </source>
</evidence>
<keyword evidence="3" id="KW-0399">Innate immunity</keyword>
<dbReference type="Gene3D" id="3.40.50.10140">
    <property type="entry name" value="Toll/interleukin-1 receptor homology (TIR) domain"/>
    <property type="match status" value="2"/>
</dbReference>
<keyword evidence="5" id="KW-0812">Transmembrane</keyword>
<evidence type="ECO:0000256" key="9">
    <source>
        <dbReference type="ARBA" id="ARBA00022989"/>
    </source>
</evidence>
<dbReference type="GO" id="GO:0038023">
    <property type="term" value="F:signaling receptor activity"/>
    <property type="evidence" value="ECO:0007669"/>
    <property type="project" value="TreeGrafter"/>
</dbReference>
<keyword evidence="16" id="KW-1185">Reference proteome</keyword>
<proteinExistence type="inferred from homology"/>
<evidence type="ECO:0000313" key="16">
    <source>
        <dbReference type="Proteomes" id="UP000314983"/>
    </source>
</evidence>
<dbReference type="InterPro" id="IPR035897">
    <property type="entry name" value="Toll_tir_struct_dom_sf"/>
</dbReference>
<evidence type="ECO:0000313" key="15">
    <source>
        <dbReference type="Ensembl" id="ENSEEEP00000056544.1"/>
    </source>
</evidence>
<dbReference type="SMART" id="SM00255">
    <property type="entry name" value="TIR"/>
    <property type="match status" value="1"/>
</dbReference>
<dbReference type="Ensembl" id="ENSEEET00000058014.1">
    <property type="protein sequence ID" value="ENSEEEP00000056544.1"/>
    <property type="gene ID" value="ENSEEEG00000028957.1"/>
</dbReference>
<sequence>IKSGAFKSLQNLIHLDLQSNKITHTSIRSSVFSGLKNLKTLILNNNYIAYAKQNRLSKLQSLMVRRNSINLINETIIKSLSNLSILHLQVNDFSCECDNAWFINWAITNNETQVLNADQMDLDINLCTVDVGFLCFGSTAFAVLLTLTQKLQGLQYDAFISYNTHDELWVMRELLPQLEGEQGWRLSLHHGDFQPGKPIIDNIVDGIYGNHLCDYLESDFRLFDEKNNVLTLVFLGNIPTYQLSPYNRMRRLIKKHTYLSWPKSQQGTQAFWQKLRALIFHFNNLL</sequence>
<dbReference type="SUPFAM" id="SSF52058">
    <property type="entry name" value="L domain-like"/>
    <property type="match status" value="1"/>
</dbReference>
<dbReference type="GO" id="GO:0045087">
    <property type="term" value="P:innate immune response"/>
    <property type="evidence" value="ECO:0007669"/>
    <property type="project" value="UniProtKB-KW"/>
</dbReference>
<accession>A0AAY5EIZ3</accession>
<dbReference type="SUPFAM" id="SSF52200">
    <property type="entry name" value="Toll/Interleukin receptor TIR domain"/>
    <property type="match status" value="1"/>
</dbReference>
<keyword evidence="12" id="KW-0325">Glycoprotein</keyword>
<evidence type="ECO:0000256" key="10">
    <source>
        <dbReference type="ARBA" id="ARBA00023136"/>
    </source>
</evidence>
<evidence type="ECO:0000256" key="4">
    <source>
        <dbReference type="ARBA" id="ARBA00022614"/>
    </source>
</evidence>
<dbReference type="SMART" id="SM00369">
    <property type="entry name" value="LRR_TYP"/>
    <property type="match status" value="2"/>
</dbReference>
<reference evidence="15" key="3">
    <citation type="submission" date="2025-09" db="UniProtKB">
        <authorList>
            <consortium name="Ensembl"/>
        </authorList>
    </citation>
    <scope>IDENTIFICATION</scope>
</reference>
<evidence type="ECO:0000256" key="6">
    <source>
        <dbReference type="ARBA" id="ARBA00022729"/>
    </source>
</evidence>
<keyword evidence="7" id="KW-0677">Repeat</keyword>
<keyword evidence="11" id="KW-0675">Receptor</keyword>
<dbReference type="InterPro" id="IPR001611">
    <property type="entry name" value="Leu-rich_rpt"/>
</dbReference>